<sequence length="240" mass="27638">MPTRDQVFQNILREIKPLQIKLKKAKETIDLAHQEREAAYASLLGGLTGRRHKADEAFEKALLSLAEILRYLIETLLCLFGLRETPPQPLTLPVPTARERDLENYYDQKRQYVSALLSKERTLALLRTLYQKSMVQRKEEQSKTETAYRPTFEAAQNRLGHLRQLPGLHKDLDKVTRKAFFHAQHTGQLEQALMILQADHSKTAELQNEFFKPETEATTRQKPAPNPQTNRLPSVTPSPF</sequence>
<dbReference type="Proteomes" id="UP000242683">
    <property type="component" value="Unassembled WGS sequence"/>
</dbReference>
<proteinExistence type="predicted"/>
<organism evidence="2 3">
    <name type="scientific">Acetobacter malorum</name>
    <dbReference type="NCBI Taxonomy" id="178901"/>
    <lineage>
        <taxon>Bacteria</taxon>
        <taxon>Pseudomonadati</taxon>
        <taxon>Pseudomonadota</taxon>
        <taxon>Alphaproteobacteria</taxon>
        <taxon>Acetobacterales</taxon>
        <taxon>Acetobacteraceae</taxon>
        <taxon>Acetobacter</taxon>
    </lineage>
</organism>
<evidence type="ECO:0000313" key="3">
    <source>
        <dbReference type="Proteomes" id="UP000242683"/>
    </source>
</evidence>
<dbReference type="AlphaFoldDB" id="A0A1Y3G2Z7"/>
<evidence type="ECO:0000313" key="2">
    <source>
        <dbReference type="EMBL" id="OUJ03889.1"/>
    </source>
</evidence>
<dbReference type="EMBL" id="JOPG01000043">
    <property type="protein sequence ID" value="OUJ03889.1"/>
    <property type="molecule type" value="Genomic_DNA"/>
</dbReference>
<evidence type="ECO:0000256" key="1">
    <source>
        <dbReference type="SAM" id="MobiDB-lite"/>
    </source>
</evidence>
<name>A0A1Y3G2Z7_9PROT</name>
<comment type="caution">
    <text evidence="2">The sequence shown here is derived from an EMBL/GenBank/DDBJ whole genome shotgun (WGS) entry which is preliminary data.</text>
</comment>
<feature type="region of interest" description="Disordered" evidence="1">
    <location>
        <begin position="207"/>
        <end position="240"/>
    </location>
</feature>
<protein>
    <submittedName>
        <fullName evidence="2">Uncharacterized protein</fullName>
    </submittedName>
</protein>
<feature type="compositionally biased region" description="Polar residues" evidence="1">
    <location>
        <begin position="220"/>
        <end position="240"/>
    </location>
</feature>
<gene>
    <name evidence="2" type="ORF">HK23_10320</name>
</gene>
<reference evidence="3" key="1">
    <citation type="submission" date="2014-06" db="EMBL/GenBank/DDBJ databases">
        <authorList>
            <person name="Winans N.J."/>
            <person name="Newell P.D."/>
            <person name="Douglas A.E."/>
        </authorList>
    </citation>
    <scope>NUCLEOTIDE SEQUENCE [LARGE SCALE GENOMIC DNA]</scope>
    <source>
        <strain evidence="3">DsW_057</strain>
    </source>
</reference>
<dbReference type="RefSeq" id="WP_086654321.1">
    <property type="nucleotide sequence ID" value="NZ_JOPG01000043.1"/>
</dbReference>
<accession>A0A1Y3G2Z7</accession>